<evidence type="ECO:0000259" key="6">
    <source>
        <dbReference type="PROSITE" id="PS50166"/>
    </source>
</evidence>
<evidence type="ECO:0000256" key="3">
    <source>
        <dbReference type="ARBA" id="ARBA00022490"/>
    </source>
</evidence>
<sequence length="852" mass="94470">MDFVSLLDQFASQDNQLRQNAETALSEVMNKDFPTFVTKMLEVLVTPSYPDRTRHMAGTLFKRAISSLSGEIFQEKQQSWRMMSDELRMNIKSALIQCLLDRSMAVRNAAASSISAIALIEIPIGMWNDIFDTLGNMVQSAEASVETKVACVETIRYICEDLSESTLPPVMSSTVMMLLLYCLQASQPTELWDEAIQALDCALVFAEDFMKSEEQCRCVMEAVFNATSSASLDVQGHAFQCLGEIFDLFYASVPPFFQPFYGACEAAIRGNERDIAIQAAFALNMLAVVESESKAENRSLGLCQQCYTQLVQVLCEAMTRQDEDDDGETMTPAMAAATCLGSFAEVVGYDLITVVWPFVDANIASDNWHYKEAAIMVFGCLLHNEEPKYMEAMVSQACPMLIANVLNDASIAVRDSSAWVLSQICTSYLLCIPSELSNSLIECLITALDMEPRVAQHAAMGISSIADAVSQPPNSAILAPYYNTLLQKLVDCAEKTGAANNQLRENAAYGLISLIGCVVEGTEEALVAFGNWIIQKCNQWLGTKDQDRDYVYNLQRFYCIALVAVLERLRNKPSLPSDMVVLIAYNILSSDNASAHTQAILLYDAVVNNVGVASLDFLSQLLPFIITAITTPSDVSTCRSAITCFSDLLLTIGDTVENPTQRQNMMSQIIHYRNTLFDSIFASLVSSEVPRDIKPDLFSCLSCMFWELSDYCLVLVERCLTSTFGAADYPVEELESDDDWEWADRLYCAVVEVWDAMNMAVARNGEPIRQAFPRMMEFACRVTMNDRSSPQLIRSTLLMIQDLATALGSDVLNTPWFNTLMSRAGSINEDCLEVAKECSNRLQRGAQMMGGY</sequence>
<keyword evidence="3" id="KW-0963">Cytoplasm</keyword>
<dbReference type="InterPro" id="IPR040122">
    <property type="entry name" value="Importin_beta"/>
</dbReference>
<name>A0A196SP31_BLAHN</name>
<evidence type="ECO:0000256" key="4">
    <source>
        <dbReference type="ARBA" id="ARBA00022737"/>
    </source>
</evidence>
<dbReference type="InterPro" id="IPR011989">
    <property type="entry name" value="ARM-like"/>
</dbReference>
<protein>
    <submittedName>
        <fullName evidence="7">Importin subunit beta-1</fullName>
    </submittedName>
</protein>
<comment type="subcellular location">
    <subcellularLocation>
        <location evidence="1">Cytoplasm</location>
    </subcellularLocation>
</comment>
<comment type="caution">
    <text evidence="7">The sequence shown here is derived from an EMBL/GenBank/DDBJ whole genome shotgun (WGS) entry which is preliminary data.</text>
</comment>
<keyword evidence="2" id="KW-0813">Transport</keyword>
<keyword evidence="5" id="KW-0653">Protein transport</keyword>
<dbReference type="InterPro" id="IPR058584">
    <property type="entry name" value="IMB1_TNPO1-like_TPR"/>
</dbReference>
<dbReference type="AlphaFoldDB" id="A0A196SP31"/>
<dbReference type="Pfam" id="PF03810">
    <property type="entry name" value="IBN_N"/>
    <property type="match status" value="1"/>
</dbReference>
<dbReference type="PROSITE" id="PS50166">
    <property type="entry name" value="IMPORTIN_B_NT"/>
    <property type="match status" value="1"/>
</dbReference>
<dbReference type="GO" id="GO:0005737">
    <property type="term" value="C:cytoplasm"/>
    <property type="evidence" value="ECO:0007669"/>
    <property type="project" value="UniProtKB-SubCell"/>
</dbReference>
<evidence type="ECO:0000256" key="2">
    <source>
        <dbReference type="ARBA" id="ARBA00022448"/>
    </source>
</evidence>
<gene>
    <name evidence="7" type="ORF">AV274_0275</name>
</gene>
<dbReference type="Pfam" id="PF25574">
    <property type="entry name" value="TPR_IMB1"/>
    <property type="match status" value="1"/>
</dbReference>
<evidence type="ECO:0000313" key="7">
    <source>
        <dbReference type="EMBL" id="OAO17942.1"/>
    </source>
</evidence>
<dbReference type="EMBL" id="LXWW01000012">
    <property type="protein sequence ID" value="OAO17942.1"/>
    <property type="molecule type" value="Genomic_DNA"/>
</dbReference>
<evidence type="ECO:0000313" key="8">
    <source>
        <dbReference type="Proteomes" id="UP000078348"/>
    </source>
</evidence>
<dbReference type="STRING" id="478820.A0A196SP31"/>
<keyword evidence="8" id="KW-1185">Reference proteome</keyword>
<evidence type="ECO:0000256" key="5">
    <source>
        <dbReference type="ARBA" id="ARBA00022927"/>
    </source>
</evidence>
<dbReference type="Proteomes" id="UP000078348">
    <property type="component" value="Unassembled WGS sequence"/>
</dbReference>
<dbReference type="Pfam" id="PF13513">
    <property type="entry name" value="HEAT_EZ"/>
    <property type="match status" value="1"/>
</dbReference>
<evidence type="ECO:0000256" key="1">
    <source>
        <dbReference type="ARBA" id="ARBA00004496"/>
    </source>
</evidence>
<dbReference type="InterPro" id="IPR016024">
    <property type="entry name" value="ARM-type_fold"/>
</dbReference>
<dbReference type="OrthoDB" id="10263328at2759"/>
<dbReference type="InterPro" id="IPR001494">
    <property type="entry name" value="Importin-beta_N"/>
</dbReference>
<reference evidence="7 8" key="1">
    <citation type="submission" date="2016-05" db="EMBL/GenBank/DDBJ databases">
        <title>Nuclear genome of Blastocystis sp. subtype 1 NandII.</title>
        <authorList>
            <person name="Gentekaki E."/>
            <person name="Curtis B."/>
            <person name="Stairs C."/>
            <person name="Eme L."/>
            <person name="Herman E."/>
            <person name="Klimes V."/>
            <person name="Arias M.C."/>
            <person name="Elias M."/>
            <person name="Hilliou F."/>
            <person name="Klute M."/>
            <person name="Malik S.-B."/>
            <person name="Pightling A."/>
            <person name="Rachubinski R."/>
            <person name="Salas D."/>
            <person name="Schlacht A."/>
            <person name="Suga H."/>
            <person name="Archibald J."/>
            <person name="Ball S.G."/>
            <person name="Clark G."/>
            <person name="Dacks J."/>
            <person name="Van Der Giezen M."/>
            <person name="Tsaousis A."/>
            <person name="Roger A."/>
        </authorList>
    </citation>
    <scope>NUCLEOTIDE SEQUENCE [LARGE SCALE GENOMIC DNA]</scope>
    <source>
        <strain evidence="8">ATCC 50177 / NandII</strain>
    </source>
</reference>
<dbReference type="GO" id="GO:0031267">
    <property type="term" value="F:small GTPase binding"/>
    <property type="evidence" value="ECO:0007669"/>
    <property type="project" value="InterPro"/>
</dbReference>
<keyword evidence="4" id="KW-0677">Repeat</keyword>
<dbReference type="Gene3D" id="1.25.10.10">
    <property type="entry name" value="Leucine-rich Repeat Variant"/>
    <property type="match status" value="1"/>
</dbReference>
<proteinExistence type="predicted"/>
<accession>A0A196SP31</accession>
<dbReference type="GO" id="GO:0006606">
    <property type="term" value="P:protein import into nucleus"/>
    <property type="evidence" value="ECO:0007669"/>
    <property type="project" value="InterPro"/>
</dbReference>
<feature type="domain" description="Importin N-terminal" evidence="6">
    <location>
        <begin position="21"/>
        <end position="101"/>
    </location>
</feature>
<dbReference type="SMART" id="SM00913">
    <property type="entry name" value="IBN_N"/>
    <property type="match status" value="1"/>
</dbReference>
<organism evidence="7 8">
    <name type="scientific">Blastocystis sp. subtype 1 (strain ATCC 50177 / NandII)</name>
    <dbReference type="NCBI Taxonomy" id="478820"/>
    <lineage>
        <taxon>Eukaryota</taxon>
        <taxon>Sar</taxon>
        <taxon>Stramenopiles</taxon>
        <taxon>Bigyra</taxon>
        <taxon>Opalozoa</taxon>
        <taxon>Opalinata</taxon>
        <taxon>Blastocystidae</taxon>
        <taxon>Blastocystis</taxon>
    </lineage>
</organism>
<dbReference type="SUPFAM" id="SSF48371">
    <property type="entry name" value="ARM repeat"/>
    <property type="match status" value="1"/>
</dbReference>
<dbReference type="PANTHER" id="PTHR10527">
    <property type="entry name" value="IMPORTIN BETA"/>
    <property type="match status" value="1"/>
</dbReference>